<gene>
    <name evidence="2" type="ORF">BJ554DRAFT_1550</name>
</gene>
<evidence type="ECO:0000313" key="3">
    <source>
        <dbReference type="Proteomes" id="UP000673691"/>
    </source>
</evidence>
<feature type="region of interest" description="Disordered" evidence="1">
    <location>
        <begin position="183"/>
        <end position="206"/>
    </location>
</feature>
<dbReference type="AlphaFoldDB" id="A0A8H7ZS33"/>
<dbReference type="EMBL" id="JAEFCI010008761">
    <property type="protein sequence ID" value="KAG5458260.1"/>
    <property type="molecule type" value="Genomic_DNA"/>
</dbReference>
<comment type="caution">
    <text evidence="2">The sequence shown here is derived from an EMBL/GenBank/DDBJ whole genome shotgun (WGS) entry which is preliminary data.</text>
</comment>
<dbReference type="Proteomes" id="UP000673691">
    <property type="component" value="Unassembled WGS sequence"/>
</dbReference>
<feature type="non-terminal residue" evidence="2">
    <location>
        <position position="1"/>
    </location>
</feature>
<protein>
    <submittedName>
        <fullName evidence="2">Uncharacterized protein</fullName>
    </submittedName>
</protein>
<evidence type="ECO:0000313" key="2">
    <source>
        <dbReference type="EMBL" id="KAG5458260.1"/>
    </source>
</evidence>
<accession>A0A8H7ZS33</accession>
<keyword evidence="3" id="KW-1185">Reference proteome</keyword>
<reference evidence="2 3" key="1">
    <citation type="journal article" name="Sci. Rep.">
        <title>Genome-scale phylogenetic analyses confirm Olpidium as the closest living zoosporic fungus to the non-flagellated, terrestrial fungi.</title>
        <authorList>
            <person name="Chang Y."/>
            <person name="Rochon D."/>
            <person name="Sekimoto S."/>
            <person name="Wang Y."/>
            <person name="Chovatia M."/>
            <person name="Sandor L."/>
            <person name="Salamov A."/>
            <person name="Grigoriev I.V."/>
            <person name="Stajich J.E."/>
            <person name="Spatafora J.W."/>
        </authorList>
    </citation>
    <scope>NUCLEOTIDE SEQUENCE [LARGE SCALE GENOMIC DNA]</scope>
    <source>
        <strain evidence="2">S191</strain>
    </source>
</reference>
<organism evidence="2 3">
    <name type="scientific">Olpidium bornovanus</name>
    <dbReference type="NCBI Taxonomy" id="278681"/>
    <lineage>
        <taxon>Eukaryota</taxon>
        <taxon>Fungi</taxon>
        <taxon>Fungi incertae sedis</taxon>
        <taxon>Olpidiomycota</taxon>
        <taxon>Olpidiomycotina</taxon>
        <taxon>Olpidiomycetes</taxon>
        <taxon>Olpidiales</taxon>
        <taxon>Olpidiaceae</taxon>
        <taxon>Olpidium</taxon>
    </lineage>
</organism>
<feature type="region of interest" description="Disordered" evidence="1">
    <location>
        <begin position="1"/>
        <end position="55"/>
    </location>
</feature>
<sequence>MLALGLMEMPPLSNVTPFPTRARGDPSPPPPPPPLYRISTKRGGRVDPAATERSRRMFRSRIQVSSRTKTSTPCRPPTAFATVSAKSSGVARFEGISVIRRAKFWASAYNIPVRQLGPSAARSGPAETWLLVRAAQGIHKHVSCFVLTKRSNASGRLVNANGARPFQQTSYPDKLTAFRIASRTPGETSPGAGRLPSPTTATLPAAPCPSSYTTLTLPAPPLIPKRHSAAAPLSLAASSGYSS</sequence>
<evidence type="ECO:0000256" key="1">
    <source>
        <dbReference type="SAM" id="MobiDB-lite"/>
    </source>
</evidence>
<name>A0A8H7ZS33_9FUNG</name>
<proteinExistence type="predicted"/>
<feature type="compositionally biased region" description="Low complexity" evidence="1">
    <location>
        <begin position="195"/>
        <end position="206"/>
    </location>
</feature>
<feature type="compositionally biased region" description="Pro residues" evidence="1">
    <location>
        <begin position="26"/>
        <end position="35"/>
    </location>
</feature>